<dbReference type="InterPro" id="IPR001424">
    <property type="entry name" value="SOD_Cu_Zn_dom"/>
</dbReference>
<dbReference type="InterPro" id="IPR024134">
    <property type="entry name" value="SOD_Cu/Zn_/chaperone"/>
</dbReference>
<dbReference type="Gene3D" id="2.60.40.200">
    <property type="entry name" value="Superoxide dismutase, copper/zinc binding domain"/>
    <property type="match status" value="1"/>
</dbReference>
<evidence type="ECO:0000259" key="3">
    <source>
        <dbReference type="Pfam" id="PF00080"/>
    </source>
</evidence>
<comment type="caution">
    <text evidence="4">The sequence shown here is derived from an EMBL/GenBank/DDBJ whole genome shotgun (WGS) entry which is preliminary data.</text>
</comment>
<feature type="domain" description="Superoxide dismutase copper/zinc binding" evidence="3">
    <location>
        <begin position="42"/>
        <end position="169"/>
    </location>
</feature>
<dbReference type="PANTHER" id="PTHR10003">
    <property type="entry name" value="SUPEROXIDE DISMUTASE CU-ZN -RELATED"/>
    <property type="match status" value="1"/>
</dbReference>
<evidence type="ECO:0000256" key="2">
    <source>
        <dbReference type="SAM" id="SignalP"/>
    </source>
</evidence>
<evidence type="ECO:0000313" key="5">
    <source>
        <dbReference type="Proteomes" id="UP001589795"/>
    </source>
</evidence>
<keyword evidence="5" id="KW-1185">Reference proteome</keyword>
<dbReference type="Pfam" id="PF00080">
    <property type="entry name" value="Sod_Cu"/>
    <property type="match status" value="1"/>
</dbReference>
<comment type="similarity">
    <text evidence="1">Belongs to the Cu-Zn superoxide dismutase family.</text>
</comment>
<accession>A0ABV6CF49</accession>
<keyword evidence="2" id="KW-0732">Signal</keyword>
<evidence type="ECO:0000313" key="4">
    <source>
        <dbReference type="EMBL" id="MFC0199363.1"/>
    </source>
</evidence>
<protein>
    <submittedName>
        <fullName evidence="4">Superoxide dismutase family protein</fullName>
    </submittedName>
</protein>
<dbReference type="InterPro" id="IPR036423">
    <property type="entry name" value="SOD-like_Cu/Zn_dom_sf"/>
</dbReference>
<dbReference type="SUPFAM" id="SSF49329">
    <property type="entry name" value="Cu,Zn superoxide dismutase-like"/>
    <property type="match status" value="1"/>
</dbReference>
<name>A0ABV6CF49_9RHOB</name>
<evidence type="ECO:0000256" key="1">
    <source>
        <dbReference type="ARBA" id="ARBA00010457"/>
    </source>
</evidence>
<gene>
    <name evidence="4" type="ORF">ACFFIZ_03225</name>
</gene>
<feature type="signal peptide" evidence="2">
    <location>
        <begin position="1"/>
        <end position="22"/>
    </location>
</feature>
<dbReference type="Proteomes" id="UP001589795">
    <property type="component" value="Unassembled WGS sequence"/>
</dbReference>
<proteinExistence type="inferred from homology"/>
<sequence length="174" mass="17541">MTDKILSASLAVLMLSAGAVSAQDAASESFTAQVAAADGTDHGTVTVQPTASGYALVTLDLQGLPPGQVAVHLHQTGACEGPSFESAGGHLALEGQDHGIMTETGPHVGDLPNLHVPDSGEVMVEHFAPELTADVINDDDGTAFIIHGGTDDYESQPSGDAGDRIACGVLAAAE</sequence>
<organism evidence="4 5">
    <name type="scientific">Paracoccus rhizosphaerae</name>
    <dbReference type="NCBI Taxonomy" id="1133347"/>
    <lineage>
        <taxon>Bacteria</taxon>
        <taxon>Pseudomonadati</taxon>
        <taxon>Pseudomonadota</taxon>
        <taxon>Alphaproteobacteria</taxon>
        <taxon>Rhodobacterales</taxon>
        <taxon>Paracoccaceae</taxon>
        <taxon>Paracoccus</taxon>
    </lineage>
</organism>
<dbReference type="EMBL" id="JBHLWQ010000031">
    <property type="protein sequence ID" value="MFC0199363.1"/>
    <property type="molecule type" value="Genomic_DNA"/>
</dbReference>
<reference evidence="4 5" key="1">
    <citation type="submission" date="2024-09" db="EMBL/GenBank/DDBJ databases">
        <authorList>
            <person name="Sun Q."/>
            <person name="Mori K."/>
        </authorList>
    </citation>
    <scope>NUCLEOTIDE SEQUENCE [LARGE SCALE GENOMIC DNA]</scope>
    <source>
        <strain evidence="4 5">CCM 7904</strain>
    </source>
</reference>
<dbReference type="RefSeq" id="WP_265506321.1">
    <property type="nucleotide sequence ID" value="NZ_JAOTBE010000011.1"/>
</dbReference>
<feature type="chain" id="PRO_5045651624" evidence="2">
    <location>
        <begin position="23"/>
        <end position="174"/>
    </location>
</feature>